<dbReference type="AlphaFoldDB" id="A0AAD5NEP1"/>
<gene>
    <name evidence="2" type="ORF">LWI28_001547</name>
</gene>
<comment type="caution">
    <text evidence="2">The sequence shown here is derived from an EMBL/GenBank/DDBJ whole genome shotgun (WGS) entry which is preliminary data.</text>
</comment>
<protein>
    <submittedName>
        <fullName evidence="2">Uncharacterized protein</fullName>
    </submittedName>
</protein>
<reference evidence="2" key="1">
    <citation type="journal article" date="2022" name="Plant J.">
        <title>Strategies of tolerance reflected in two North American maple genomes.</title>
        <authorList>
            <person name="McEvoy S.L."/>
            <person name="Sezen U.U."/>
            <person name="Trouern-Trend A."/>
            <person name="McMahon S.M."/>
            <person name="Schaberg P.G."/>
            <person name="Yang J."/>
            <person name="Wegrzyn J.L."/>
            <person name="Swenson N.G."/>
        </authorList>
    </citation>
    <scope>NUCLEOTIDE SEQUENCE</scope>
    <source>
        <strain evidence="2">91603</strain>
    </source>
</reference>
<reference evidence="2" key="2">
    <citation type="submission" date="2023-02" db="EMBL/GenBank/DDBJ databases">
        <authorList>
            <person name="Swenson N.G."/>
            <person name="Wegrzyn J.L."/>
            <person name="Mcevoy S.L."/>
        </authorList>
    </citation>
    <scope>NUCLEOTIDE SEQUENCE</scope>
    <source>
        <strain evidence="2">91603</strain>
        <tissue evidence="2">Leaf</tissue>
    </source>
</reference>
<feature type="region of interest" description="Disordered" evidence="1">
    <location>
        <begin position="74"/>
        <end position="123"/>
    </location>
</feature>
<dbReference type="Proteomes" id="UP001064489">
    <property type="component" value="Chromosome 11"/>
</dbReference>
<feature type="compositionally biased region" description="Acidic residues" evidence="1">
    <location>
        <begin position="114"/>
        <end position="123"/>
    </location>
</feature>
<feature type="compositionally biased region" description="Basic and acidic residues" evidence="1">
    <location>
        <begin position="74"/>
        <end position="105"/>
    </location>
</feature>
<accession>A0AAD5NEP1</accession>
<sequence>MKPNEDYPVITSEIIQVNEEASAMIDELSGHDEVPNEDCIVWVQLPWSVPNEEPEVFAYDGGYQSLGWHDLDDKMLNYDGDSKKDDNKNDEEGKDSGYGEGDGRQDNYGQVPIVDEDANDGNDDIIKEFMDSFEGYQSKYDDEYF</sequence>
<proteinExistence type="predicted"/>
<organism evidence="2 3">
    <name type="scientific">Acer negundo</name>
    <name type="common">Box elder</name>
    <dbReference type="NCBI Taxonomy" id="4023"/>
    <lineage>
        <taxon>Eukaryota</taxon>
        <taxon>Viridiplantae</taxon>
        <taxon>Streptophyta</taxon>
        <taxon>Embryophyta</taxon>
        <taxon>Tracheophyta</taxon>
        <taxon>Spermatophyta</taxon>
        <taxon>Magnoliopsida</taxon>
        <taxon>eudicotyledons</taxon>
        <taxon>Gunneridae</taxon>
        <taxon>Pentapetalae</taxon>
        <taxon>rosids</taxon>
        <taxon>malvids</taxon>
        <taxon>Sapindales</taxon>
        <taxon>Sapindaceae</taxon>
        <taxon>Hippocastanoideae</taxon>
        <taxon>Acereae</taxon>
        <taxon>Acer</taxon>
    </lineage>
</organism>
<evidence type="ECO:0000313" key="2">
    <source>
        <dbReference type="EMBL" id="KAI9152810.1"/>
    </source>
</evidence>
<evidence type="ECO:0000256" key="1">
    <source>
        <dbReference type="SAM" id="MobiDB-lite"/>
    </source>
</evidence>
<name>A0AAD5NEP1_ACENE</name>
<dbReference type="EMBL" id="JAJSOW010000108">
    <property type="protein sequence ID" value="KAI9152810.1"/>
    <property type="molecule type" value="Genomic_DNA"/>
</dbReference>
<evidence type="ECO:0000313" key="3">
    <source>
        <dbReference type="Proteomes" id="UP001064489"/>
    </source>
</evidence>
<keyword evidence="3" id="KW-1185">Reference proteome</keyword>